<dbReference type="EMBL" id="LSRQ01001255">
    <property type="protein sequence ID" value="OAY78555.1"/>
    <property type="molecule type" value="Genomic_DNA"/>
</dbReference>
<protein>
    <submittedName>
        <fullName evidence="1">Uncharacterized protein</fullName>
    </submittedName>
</protein>
<dbReference type="AlphaFoldDB" id="A0A199VPC3"/>
<gene>
    <name evidence="1" type="ORF">ACMD2_04448</name>
</gene>
<organism evidence="1 2">
    <name type="scientific">Ananas comosus</name>
    <name type="common">Pineapple</name>
    <name type="synonym">Ananas ananas</name>
    <dbReference type="NCBI Taxonomy" id="4615"/>
    <lineage>
        <taxon>Eukaryota</taxon>
        <taxon>Viridiplantae</taxon>
        <taxon>Streptophyta</taxon>
        <taxon>Embryophyta</taxon>
        <taxon>Tracheophyta</taxon>
        <taxon>Spermatophyta</taxon>
        <taxon>Magnoliopsida</taxon>
        <taxon>Liliopsida</taxon>
        <taxon>Poales</taxon>
        <taxon>Bromeliaceae</taxon>
        <taxon>Bromelioideae</taxon>
        <taxon>Ananas</taxon>
    </lineage>
</organism>
<accession>A0A199VPC3</accession>
<evidence type="ECO:0000313" key="1">
    <source>
        <dbReference type="EMBL" id="OAY78555.1"/>
    </source>
</evidence>
<dbReference type="STRING" id="4615.A0A199VPC3"/>
<name>A0A199VPC3_ANACO</name>
<sequence>MFRLSAPIPALLSLLSPRVRVRCRVSLPPLSAPHPLSHRPPPPPAAAAAAAAAMEWPANRVRETFISFFEGKGT</sequence>
<evidence type="ECO:0000313" key="2">
    <source>
        <dbReference type="Proteomes" id="UP000092600"/>
    </source>
</evidence>
<reference evidence="1 2" key="1">
    <citation type="journal article" date="2016" name="DNA Res.">
        <title>The draft genome of MD-2 pineapple using hybrid error correction of long reads.</title>
        <authorList>
            <person name="Redwan R.M."/>
            <person name="Saidin A."/>
            <person name="Kumar S.V."/>
        </authorList>
    </citation>
    <scope>NUCLEOTIDE SEQUENCE [LARGE SCALE GENOMIC DNA]</scope>
    <source>
        <strain evidence="2">cv. MD2</strain>
        <tissue evidence="1">Leaf</tissue>
    </source>
</reference>
<dbReference type="Proteomes" id="UP000092600">
    <property type="component" value="Unassembled WGS sequence"/>
</dbReference>
<proteinExistence type="predicted"/>
<comment type="caution">
    <text evidence="1">The sequence shown here is derived from an EMBL/GenBank/DDBJ whole genome shotgun (WGS) entry which is preliminary data.</text>
</comment>